<dbReference type="Ensembl" id="ENSCABT00000004068.1">
    <property type="protein sequence ID" value="ENSCABP00000003744.1"/>
    <property type="gene ID" value="ENSCABG00000002839.1"/>
</dbReference>
<feature type="transmembrane region" description="Helical" evidence="2">
    <location>
        <begin position="348"/>
        <end position="371"/>
    </location>
</feature>
<feature type="region of interest" description="Disordered" evidence="1">
    <location>
        <begin position="398"/>
        <end position="427"/>
    </location>
</feature>
<feature type="region of interest" description="Disordered" evidence="1">
    <location>
        <begin position="92"/>
        <end position="119"/>
    </location>
</feature>
<keyword evidence="4" id="KW-1185">Reference proteome</keyword>
<evidence type="ECO:0000313" key="4">
    <source>
        <dbReference type="Proteomes" id="UP000694404"/>
    </source>
</evidence>
<gene>
    <name evidence="3" type="primary">TMEM44</name>
</gene>
<dbReference type="AlphaFoldDB" id="A0A8C0G8Y1"/>
<dbReference type="PANTHER" id="PTHR16201">
    <property type="entry name" value="SEVEN TRANSMEMBRANE PROTEIN 1-RELATED"/>
    <property type="match status" value="1"/>
</dbReference>
<evidence type="ECO:0000256" key="1">
    <source>
        <dbReference type="SAM" id="MobiDB-lite"/>
    </source>
</evidence>
<reference evidence="3" key="1">
    <citation type="submission" date="2025-08" db="UniProtKB">
        <authorList>
            <consortium name="Ensembl"/>
        </authorList>
    </citation>
    <scope>IDENTIFICATION</scope>
</reference>
<name>A0A8C0G8Y1_CHEAB</name>
<feature type="transmembrane region" description="Helical" evidence="2">
    <location>
        <begin position="286"/>
        <end position="306"/>
    </location>
</feature>
<feature type="compositionally biased region" description="Pro residues" evidence="1">
    <location>
        <begin position="19"/>
        <end position="32"/>
    </location>
</feature>
<sequence length="531" mass="56671">MPSPLLQHQDFPPQTAAPLCPPPLPLRPAPRPSPHLTPCPALHPSARPLVCPAPRLCPLPAPLCPALHPSARLRTPLPGLWSARPHVFLSPARAPPPGPVPDPLPGLAPRRPASGLSDPAPSPVPLFLASGLSAPGPHPSAWLCAPLPCLWSARPCAWPCAPLPGLRPAWKGWQEVSVLCIIYSFVGSMCNTIGALLAKQLAIQVFTGAYMAAVDIIHFLLTLFPVYSVSCAASPGRRKRRRRQVRSSLLALALPLCTGPGWYVLVMATSSSPEEFHGAQRRLLGTALQVTQLLLPGAILTFPCFLQCRGRLSPVTQHWASISSALASVLYAAAIVTHDQRPAYFMRAMPWLLLSLGSAALDVAITCLSCLMKSQMSQRLGLVAEATETPATWELLTQAEEEEEEEERTGTEEGKASPPRVSGPPAVPLDSTLVNPAPCYVQAGRGAVRLPGDGQMSAADPTLPEPPAYPPVQVIHAKLSPSSSSYVSSISSELEVGGYRWSSALDPVQTPASCLELGLRCLHWCTEHRAR</sequence>
<dbReference type="InterPro" id="IPR051415">
    <property type="entry name" value="LAAT-1"/>
</dbReference>
<feature type="transmembrane region" description="Helical" evidence="2">
    <location>
        <begin position="318"/>
        <end position="336"/>
    </location>
</feature>
<protein>
    <submittedName>
        <fullName evidence="3">Transmembrane protein 44</fullName>
    </submittedName>
</protein>
<dbReference type="PANTHER" id="PTHR16201:SF53">
    <property type="entry name" value="TRANSMEMBRANE PROTEIN 44"/>
    <property type="match status" value="1"/>
</dbReference>
<evidence type="ECO:0000256" key="2">
    <source>
        <dbReference type="SAM" id="Phobius"/>
    </source>
</evidence>
<reference evidence="3" key="2">
    <citation type="submission" date="2025-09" db="UniProtKB">
        <authorList>
            <consortium name="Ensembl"/>
        </authorList>
    </citation>
    <scope>IDENTIFICATION</scope>
</reference>
<feature type="transmembrane region" description="Helical" evidence="2">
    <location>
        <begin position="176"/>
        <end position="197"/>
    </location>
</feature>
<dbReference type="GeneTree" id="ENSGT00390000018718"/>
<feature type="region of interest" description="Disordered" evidence="1">
    <location>
        <begin position="1"/>
        <end position="32"/>
    </location>
</feature>
<feature type="compositionally biased region" description="Pro residues" evidence="1">
    <location>
        <begin position="93"/>
        <end position="106"/>
    </location>
</feature>
<keyword evidence="2" id="KW-0472">Membrane</keyword>
<feature type="transmembrane region" description="Helical" evidence="2">
    <location>
        <begin position="248"/>
        <end position="266"/>
    </location>
</feature>
<organism evidence="3 4">
    <name type="scientific">Chelonoidis abingdonii</name>
    <name type="common">Abingdon island giant tortoise</name>
    <name type="synonym">Testudo abingdonii</name>
    <dbReference type="NCBI Taxonomy" id="106734"/>
    <lineage>
        <taxon>Eukaryota</taxon>
        <taxon>Metazoa</taxon>
        <taxon>Chordata</taxon>
        <taxon>Craniata</taxon>
        <taxon>Vertebrata</taxon>
        <taxon>Euteleostomi</taxon>
        <taxon>Archelosauria</taxon>
        <taxon>Testudinata</taxon>
        <taxon>Testudines</taxon>
        <taxon>Cryptodira</taxon>
        <taxon>Durocryptodira</taxon>
        <taxon>Testudinoidea</taxon>
        <taxon>Testudinidae</taxon>
        <taxon>Chelonoidis</taxon>
    </lineage>
</organism>
<evidence type="ECO:0000313" key="3">
    <source>
        <dbReference type="Ensembl" id="ENSCABP00000003744.1"/>
    </source>
</evidence>
<feature type="transmembrane region" description="Helical" evidence="2">
    <location>
        <begin position="203"/>
        <end position="227"/>
    </location>
</feature>
<dbReference type="GO" id="GO:0015174">
    <property type="term" value="F:basic amino acid transmembrane transporter activity"/>
    <property type="evidence" value="ECO:0007669"/>
    <property type="project" value="TreeGrafter"/>
</dbReference>
<accession>A0A8C0G8Y1</accession>
<proteinExistence type="predicted"/>
<dbReference type="Proteomes" id="UP000694404">
    <property type="component" value="Unplaced"/>
</dbReference>
<keyword evidence="2" id="KW-0812">Transmembrane</keyword>
<keyword evidence="2" id="KW-1133">Transmembrane helix</keyword>